<dbReference type="RefSeq" id="WP_240591533.1">
    <property type="nucleotide sequence ID" value="NZ_JAKUDL010000004.1"/>
</dbReference>
<feature type="transmembrane region" description="Helical" evidence="1">
    <location>
        <begin position="37"/>
        <end position="60"/>
    </location>
</feature>
<keyword evidence="1" id="KW-0812">Transmembrane</keyword>
<keyword evidence="1" id="KW-1133">Transmembrane helix</keyword>
<dbReference type="Proteomes" id="UP001297581">
    <property type="component" value="Unassembled WGS sequence"/>
</dbReference>
<evidence type="ECO:0000313" key="3">
    <source>
        <dbReference type="Proteomes" id="UP001297581"/>
    </source>
</evidence>
<name>A0AAJ1EYQ4_9GAMM</name>
<organism evidence="2 3">
    <name type="scientific">Shewanella zhuhaiensis</name>
    <dbReference type="NCBI Taxonomy" id="2919576"/>
    <lineage>
        <taxon>Bacteria</taxon>
        <taxon>Pseudomonadati</taxon>
        <taxon>Pseudomonadota</taxon>
        <taxon>Gammaproteobacteria</taxon>
        <taxon>Alteromonadales</taxon>
        <taxon>Shewanellaceae</taxon>
        <taxon>Shewanella</taxon>
    </lineage>
</organism>
<dbReference type="Pfam" id="PF11174">
    <property type="entry name" value="DUF2970"/>
    <property type="match status" value="1"/>
</dbReference>
<reference evidence="2 3" key="1">
    <citation type="submission" date="2022-02" db="EMBL/GenBank/DDBJ databases">
        <title>The genome sequence of Shewanella sp. 3B26.</title>
        <authorList>
            <person name="Du J."/>
        </authorList>
    </citation>
    <scope>NUCLEOTIDE SEQUENCE [LARGE SCALE GENOMIC DNA]</scope>
    <source>
        <strain evidence="2 3">3B26</strain>
    </source>
</reference>
<keyword evidence="1" id="KW-0472">Membrane</keyword>
<evidence type="ECO:0000313" key="2">
    <source>
        <dbReference type="EMBL" id="MCH4295309.1"/>
    </source>
</evidence>
<accession>A0AAJ1EYQ4</accession>
<proteinExistence type="predicted"/>
<dbReference type="EMBL" id="JAKUDL010000004">
    <property type="protein sequence ID" value="MCH4295309.1"/>
    <property type="molecule type" value="Genomic_DNA"/>
</dbReference>
<evidence type="ECO:0000256" key="1">
    <source>
        <dbReference type="SAM" id="Phobius"/>
    </source>
</evidence>
<dbReference type="InterPro" id="IPR021344">
    <property type="entry name" value="DUF2970"/>
</dbReference>
<dbReference type="AlphaFoldDB" id="A0AAJ1EYQ4"/>
<keyword evidence="3" id="KW-1185">Reference proteome</keyword>
<sequence>MFRSVIRVLTSTVAAFFGVQSDQRRQKDFSTDSPVPFILMGIFLAACLVAGLLWLVGMVLPN</sequence>
<protein>
    <submittedName>
        <fullName evidence="2">DUF2970 domain-containing protein</fullName>
    </submittedName>
</protein>
<gene>
    <name evidence="2" type="ORF">MJ923_13440</name>
</gene>
<comment type="caution">
    <text evidence="2">The sequence shown here is derived from an EMBL/GenBank/DDBJ whole genome shotgun (WGS) entry which is preliminary data.</text>
</comment>